<dbReference type="Proteomes" id="UP001594288">
    <property type="component" value="Unassembled WGS sequence"/>
</dbReference>
<reference evidence="3 4" key="1">
    <citation type="submission" date="2024-09" db="EMBL/GenBank/DDBJ databases">
        <authorList>
            <person name="D'Angelo T."/>
        </authorList>
    </citation>
    <scope>NUCLEOTIDE SEQUENCE [LARGE SCALE GENOMIC DNA]</scope>
    <source>
        <strain evidence="3">SAG AM-311-F02</strain>
    </source>
</reference>
<keyword evidence="1" id="KW-0456">Lyase</keyword>
<protein>
    <submittedName>
        <fullName evidence="3">Amidohydrolase family protein</fullName>
    </submittedName>
</protein>
<sequence>MIIDGHIHAGYWSKNYFYGRGVEFGEIDSCLEECGIDGAILTGTDLRQNDSVLEFMRTSARSKYWFFPWVNPTEKGDLEYLKRRRADIHGLKFHPSCDKVRITDERAAPFLAFAAEHGLPVLVHCGRWQEMSSYKLALDAAADYAGSNFILSHMGGDTPELVLGAVEGTLKRGLDNVHLGIEGVREYWIVRRAVDELGADRVIFGSDFPLGHPRMYLGLVEALGLDDGDRDLVLGGNALRLLGED</sequence>
<feature type="domain" description="Amidohydrolase-related" evidence="2">
    <location>
        <begin position="48"/>
        <end position="243"/>
    </location>
</feature>
<gene>
    <name evidence="3" type="ORF">ACFL2Z_01845</name>
</gene>
<evidence type="ECO:0000313" key="3">
    <source>
        <dbReference type="EMBL" id="MFC1799638.1"/>
    </source>
</evidence>
<evidence type="ECO:0000259" key="2">
    <source>
        <dbReference type="Pfam" id="PF04909"/>
    </source>
</evidence>
<dbReference type="SUPFAM" id="SSF51556">
    <property type="entry name" value="Metallo-dependent hydrolases"/>
    <property type="match status" value="1"/>
</dbReference>
<comment type="caution">
    <text evidence="3">The sequence shown here is derived from an EMBL/GenBank/DDBJ whole genome shotgun (WGS) entry which is preliminary data.</text>
</comment>
<dbReference type="InterPro" id="IPR006680">
    <property type="entry name" value="Amidohydro-rel"/>
</dbReference>
<keyword evidence="4" id="KW-1185">Reference proteome</keyword>
<dbReference type="Gene3D" id="3.20.20.140">
    <property type="entry name" value="Metal-dependent hydrolases"/>
    <property type="match status" value="1"/>
</dbReference>
<evidence type="ECO:0000313" key="4">
    <source>
        <dbReference type="Proteomes" id="UP001594288"/>
    </source>
</evidence>
<dbReference type="InterPro" id="IPR032465">
    <property type="entry name" value="ACMSD"/>
</dbReference>
<name>A0ABV6YNI6_UNCEI</name>
<dbReference type="EMBL" id="JBHPEI010000018">
    <property type="protein sequence ID" value="MFC1799638.1"/>
    <property type="molecule type" value="Genomic_DNA"/>
</dbReference>
<dbReference type="Pfam" id="PF04909">
    <property type="entry name" value="Amidohydro_2"/>
    <property type="match status" value="1"/>
</dbReference>
<organism evidence="3 4">
    <name type="scientific">Eiseniibacteriota bacterium</name>
    <dbReference type="NCBI Taxonomy" id="2212470"/>
    <lineage>
        <taxon>Bacteria</taxon>
        <taxon>Candidatus Eiseniibacteriota</taxon>
    </lineage>
</organism>
<dbReference type="PANTHER" id="PTHR21240">
    <property type="entry name" value="2-AMINO-3-CARBOXYLMUCONATE-6-SEMIALDEHYDE DECARBOXYLASE"/>
    <property type="match status" value="1"/>
</dbReference>
<dbReference type="CDD" id="cd01292">
    <property type="entry name" value="metallo-dependent_hydrolases"/>
    <property type="match status" value="1"/>
</dbReference>
<evidence type="ECO:0000256" key="1">
    <source>
        <dbReference type="ARBA" id="ARBA00023239"/>
    </source>
</evidence>
<proteinExistence type="predicted"/>
<accession>A0ABV6YNI6</accession>
<dbReference type="InterPro" id="IPR032466">
    <property type="entry name" value="Metal_Hydrolase"/>
</dbReference>